<sequence>MSFAVYEKTSSCKYGIHFRIDKYIMKETLIRRCFIGLALLLIQSFSVSSVHATDKEKTAMFWTWLDYNAKTNFDSICREMNYLGIDGVMLNAASPDEYRVAIPIAKKYGIQVIAWLWTMNLEHDRDKILKEHPDWFSVNRSGKSLADTTAYVGYYKFLSPVVPGVKEYIKKKIESYCEVEGLEGISIDYNRYVDVVLPTTLWPKYNIVQDREYPAWDYGYHPIAIEKFKKQYGYDPRAQKDPSKDLKWRQFRCDQITDIANMIAEIVHSHGKTMAASPFPTPKMASRMVRQDWGKWNLDVVFPMVYSNFYTEDPSFISDCTLENVRDKGANTSLYCGLMAKNNEEIFTDMDEALNNGAQGISIFTIHSLKDPQIKEKFRAYTAAAKAKKAQNNGTLTGLAHVKIENNPFKKEGIMKLINQKIQDLVRSENPAASPIALSRYKKIDAYDVTQKYLVTDKVSKKNFYVTFFFYGGILSGWNVDPAPNAA</sequence>
<dbReference type="Proteomes" id="UP001244640">
    <property type="component" value="Unassembled WGS sequence"/>
</dbReference>
<dbReference type="PANTHER" id="PTHR43405">
    <property type="entry name" value="GLYCOSYL HYDROLASE DIGH"/>
    <property type="match status" value="1"/>
</dbReference>
<protein>
    <submittedName>
        <fullName evidence="1">Uncharacterized lipoprotein YddW (UPF0748 family)</fullName>
    </submittedName>
</protein>
<name>A0ABU0U6X5_9SPHI</name>
<evidence type="ECO:0000313" key="2">
    <source>
        <dbReference type="Proteomes" id="UP001244640"/>
    </source>
</evidence>
<keyword evidence="2" id="KW-1185">Reference proteome</keyword>
<keyword evidence="1" id="KW-0449">Lipoprotein</keyword>
<evidence type="ECO:0000313" key="1">
    <source>
        <dbReference type="EMBL" id="MDQ1150721.1"/>
    </source>
</evidence>
<dbReference type="EMBL" id="JAUTBA010000001">
    <property type="protein sequence ID" value="MDQ1150721.1"/>
    <property type="molecule type" value="Genomic_DNA"/>
</dbReference>
<gene>
    <name evidence="1" type="ORF">QE382_002705</name>
</gene>
<dbReference type="Gene3D" id="3.20.20.80">
    <property type="entry name" value="Glycosidases"/>
    <property type="match status" value="1"/>
</dbReference>
<dbReference type="InterPro" id="IPR052177">
    <property type="entry name" value="Divisome_Glycosyl_Hydrolase"/>
</dbReference>
<accession>A0ABU0U6X5</accession>
<proteinExistence type="predicted"/>
<reference evidence="1 2" key="1">
    <citation type="submission" date="2023-07" db="EMBL/GenBank/DDBJ databases">
        <title>Functional and genomic diversity of the sorghum phyllosphere microbiome.</title>
        <authorList>
            <person name="Shade A."/>
        </authorList>
    </citation>
    <scope>NUCLEOTIDE SEQUENCE [LARGE SCALE GENOMIC DNA]</scope>
    <source>
        <strain evidence="1 2">SORGH_AS_0892</strain>
    </source>
</reference>
<dbReference type="PANTHER" id="PTHR43405:SF1">
    <property type="entry name" value="GLYCOSYL HYDROLASE DIGH"/>
    <property type="match status" value="1"/>
</dbReference>
<comment type="caution">
    <text evidence="1">The sequence shown here is derived from an EMBL/GenBank/DDBJ whole genome shotgun (WGS) entry which is preliminary data.</text>
</comment>
<organism evidence="1 2">
    <name type="scientific">Sphingobacterium zeae</name>
    <dbReference type="NCBI Taxonomy" id="1776859"/>
    <lineage>
        <taxon>Bacteria</taxon>
        <taxon>Pseudomonadati</taxon>
        <taxon>Bacteroidota</taxon>
        <taxon>Sphingobacteriia</taxon>
        <taxon>Sphingobacteriales</taxon>
        <taxon>Sphingobacteriaceae</taxon>
        <taxon>Sphingobacterium</taxon>
    </lineage>
</organism>